<dbReference type="AlphaFoldDB" id="A0AAE0K5P1"/>
<keyword evidence="2" id="KW-1185">Reference proteome</keyword>
<name>A0AAE0K5P1_9PEZI</name>
<dbReference type="EMBL" id="JAULSW010000009">
    <property type="protein sequence ID" value="KAK3370554.1"/>
    <property type="molecule type" value="Genomic_DNA"/>
</dbReference>
<sequence>MPESSGQGKFAVVRDEDQQLMTFALDHQGLLCLIFRGSKGHNELANLSQKFGFSAKRPIRTLAASQNVDGTIHLVFALQQDVKADQLYVLRPMTSRIADCTSLSGTADFYTGPQWDIHIREILLASSNDGSGPTKTHPQLHLVFEHNASEKFGKIMGTYNSASKAVVDTLQNVEEAKKVMANSLAELITLLRTWPMPQPPSGG</sequence>
<evidence type="ECO:0000313" key="2">
    <source>
        <dbReference type="Proteomes" id="UP001285441"/>
    </source>
</evidence>
<reference evidence="1" key="2">
    <citation type="submission" date="2023-06" db="EMBL/GenBank/DDBJ databases">
        <authorList>
            <consortium name="Lawrence Berkeley National Laboratory"/>
            <person name="Haridas S."/>
            <person name="Hensen N."/>
            <person name="Bonometti L."/>
            <person name="Westerberg I."/>
            <person name="Brannstrom I.O."/>
            <person name="Guillou S."/>
            <person name="Cros-Aarteil S."/>
            <person name="Calhoun S."/>
            <person name="Kuo A."/>
            <person name="Mondo S."/>
            <person name="Pangilinan J."/>
            <person name="Riley R."/>
            <person name="LaButti K."/>
            <person name="Andreopoulos B."/>
            <person name="Lipzen A."/>
            <person name="Chen C."/>
            <person name="Yanf M."/>
            <person name="Daum C."/>
            <person name="Ng V."/>
            <person name="Clum A."/>
            <person name="Steindorff A."/>
            <person name="Ohm R."/>
            <person name="Martin F."/>
            <person name="Silar P."/>
            <person name="Natvig D."/>
            <person name="Lalanne C."/>
            <person name="Gautier V."/>
            <person name="Ament-velasquez S.L."/>
            <person name="Kruys A."/>
            <person name="Hutchinson M.I."/>
            <person name="Powell A.J."/>
            <person name="Barry K."/>
            <person name="Miller A.N."/>
            <person name="Grigoriev I.V."/>
            <person name="Debuchy R."/>
            <person name="Gladieux P."/>
            <person name="Thoren M.H."/>
            <person name="Johannesson H."/>
        </authorList>
    </citation>
    <scope>NUCLEOTIDE SEQUENCE</scope>
    <source>
        <strain evidence="1">CBS 232.78</strain>
    </source>
</reference>
<proteinExistence type="predicted"/>
<accession>A0AAE0K5P1</accession>
<evidence type="ECO:0000313" key="1">
    <source>
        <dbReference type="EMBL" id="KAK3370554.1"/>
    </source>
</evidence>
<gene>
    <name evidence="1" type="ORF">B0H63DRAFT_454717</name>
</gene>
<comment type="caution">
    <text evidence="1">The sequence shown here is derived from an EMBL/GenBank/DDBJ whole genome shotgun (WGS) entry which is preliminary data.</text>
</comment>
<dbReference type="Proteomes" id="UP001285441">
    <property type="component" value="Unassembled WGS sequence"/>
</dbReference>
<protein>
    <submittedName>
        <fullName evidence="1">Uncharacterized protein</fullName>
    </submittedName>
</protein>
<reference evidence="1" key="1">
    <citation type="journal article" date="2023" name="Mol. Phylogenet. Evol.">
        <title>Genome-scale phylogeny and comparative genomics of the fungal order Sordariales.</title>
        <authorList>
            <person name="Hensen N."/>
            <person name="Bonometti L."/>
            <person name="Westerberg I."/>
            <person name="Brannstrom I.O."/>
            <person name="Guillou S."/>
            <person name="Cros-Aarteil S."/>
            <person name="Calhoun S."/>
            <person name="Haridas S."/>
            <person name="Kuo A."/>
            <person name="Mondo S."/>
            <person name="Pangilinan J."/>
            <person name="Riley R."/>
            <person name="LaButti K."/>
            <person name="Andreopoulos B."/>
            <person name="Lipzen A."/>
            <person name="Chen C."/>
            <person name="Yan M."/>
            <person name="Daum C."/>
            <person name="Ng V."/>
            <person name="Clum A."/>
            <person name="Steindorff A."/>
            <person name="Ohm R.A."/>
            <person name="Martin F."/>
            <person name="Silar P."/>
            <person name="Natvig D.O."/>
            <person name="Lalanne C."/>
            <person name="Gautier V."/>
            <person name="Ament-Velasquez S.L."/>
            <person name="Kruys A."/>
            <person name="Hutchinson M.I."/>
            <person name="Powell A.J."/>
            <person name="Barry K."/>
            <person name="Miller A.N."/>
            <person name="Grigoriev I.V."/>
            <person name="Debuchy R."/>
            <person name="Gladieux P."/>
            <person name="Hiltunen Thoren M."/>
            <person name="Johannesson H."/>
        </authorList>
    </citation>
    <scope>NUCLEOTIDE SEQUENCE</scope>
    <source>
        <strain evidence="1">CBS 232.78</strain>
    </source>
</reference>
<organism evidence="1 2">
    <name type="scientific">Podospora didyma</name>
    <dbReference type="NCBI Taxonomy" id="330526"/>
    <lineage>
        <taxon>Eukaryota</taxon>
        <taxon>Fungi</taxon>
        <taxon>Dikarya</taxon>
        <taxon>Ascomycota</taxon>
        <taxon>Pezizomycotina</taxon>
        <taxon>Sordariomycetes</taxon>
        <taxon>Sordariomycetidae</taxon>
        <taxon>Sordariales</taxon>
        <taxon>Podosporaceae</taxon>
        <taxon>Podospora</taxon>
    </lineage>
</organism>